<evidence type="ECO:0000313" key="1">
    <source>
        <dbReference type="EMBL" id="RMA43971.1"/>
    </source>
</evidence>
<accession>A0A3L9Y5H2</accession>
<sequence length="290" mass="33153">MIYPSLDAFRAAPASAFGKGPFAMIIAEDATEVVSTVMHVLQLGFARVFMMAPEGLDLPEHEPEIASQVDIIRHRTRQPGTVVNAVNSLIDKIPGEWLHYCFNGEYLFYPFCEDRTVGEAVSFVMEERRSSILTYVIDLYADNLSLYPDAVSLDTAHVDGSGYYAATRRNDDDEVLERQLNFYGGLRWRFEEHVPELKRKIDRVGLFRASPGLRLRENHTLNDEEMNTYACPWHHSMSAAICSFRVAKALRTNPGSRNDIPDFRWHKSVRFQWSSQQLAQLGLMEPGQWF</sequence>
<organism evidence="1 2">
    <name type="scientific">Rhodophyticola porphyridii</name>
    <dbReference type="NCBI Taxonomy" id="1852017"/>
    <lineage>
        <taxon>Bacteria</taxon>
        <taxon>Pseudomonadati</taxon>
        <taxon>Pseudomonadota</taxon>
        <taxon>Alphaproteobacteria</taxon>
        <taxon>Rhodobacterales</taxon>
        <taxon>Roseobacteraceae</taxon>
        <taxon>Rhodophyticola</taxon>
    </lineage>
</organism>
<dbReference type="AlphaFoldDB" id="A0A3L9Y5H2"/>
<dbReference type="Proteomes" id="UP000281343">
    <property type="component" value="Unassembled WGS sequence"/>
</dbReference>
<dbReference type="OrthoDB" id="7820657at2"/>
<reference evidence="1 2" key="1">
    <citation type="submission" date="2018-10" db="EMBL/GenBank/DDBJ databases">
        <authorList>
            <person name="Jung H.S."/>
            <person name="Jeon C.O."/>
        </authorList>
    </citation>
    <scope>NUCLEOTIDE SEQUENCE [LARGE SCALE GENOMIC DNA]</scope>
    <source>
        <strain evidence="1 2">MA-7-27</strain>
    </source>
</reference>
<name>A0A3L9Y5H2_9RHOB</name>
<evidence type="ECO:0000313" key="2">
    <source>
        <dbReference type="Proteomes" id="UP000281343"/>
    </source>
</evidence>
<comment type="caution">
    <text evidence="1">The sequence shown here is derived from an EMBL/GenBank/DDBJ whole genome shotgun (WGS) entry which is preliminary data.</text>
</comment>
<proteinExistence type="predicted"/>
<keyword evidence="2" id="KW-1185">Reference proteome</keyword>
<dbReference type="RefSeq" id="WP_121896560.1">
    <property type="nucleotide sequence ID" value="NZ_RCNT01000001.1"/>
</dbReference>
<protein>
    <submittedName>
        <fullName evidence="1">Uncharacterized protein</fullName>
    </submittedName>
</protein>
<dbReference type="EMBL" id="RCNT01000001">
    <property type="protein sequence ID" value="RMA43971.1"/>
    <property type="molecule type" value="Genomic_DNA"/>
</dbReference>
<gene>
    <name evidence="1" type="ORF">D9R08_03390</name>
</gene>